<evidence type="ECO:0000256" key="3">
    <source>
        <dbReference type="ARBA" id="ARBA00022741"/>
    </source>
</evidence>
<evidence type="ECO:0000256" key="2">
    <source>
        <dbReference type="ARBA" id="ARBA00022448"/>
    </source>
</evidence>
<dbReference type="EMBL" id="SHBF01000009">
    <property type="protein sequence ID" value="RZO27842.1"/>
    <property type="molecule type" value="Genomic_DNA"/>
</dbReference>
<proteinExistence type="inferred from homology"/>
<dbReference type="PROSITE" id="PS00211">
    <property type="entry name" value="ABC_TRANSPORTER_1"/>
    <property type="match status" value="1"/>
</dbReference>
<dbReference type="InterPro" id="IPR017911">
    <property type="entry name" value="MacB-like_ATP-bd"/>
</dbReference>
<name>A0A520N2Z1_9GAMM</name>
<accession>A0A520N2Z1</accession>
<feature type="domain" description="ABC transporter" evidence="5">
    <location>
        <begin position="4"/>
        <end position="226"/>
    </location>
</feature>
<dbReference type="GO" id="GO:0005524">
    <property type="term" value="F:ATP binding"/>
    <property type="evidence" value="ECO:0007669"/>
    <property type="project" value="UniProtKB-KW"/>
</dbReference>
<dbReference type="Proteomes" id="UP000318710">
    <property type="component" value="Unassembled WGS sequence"/>
</dbReference>
<protein>
    <submittedName>
        <fullName evidence="6">ABC transporter ATP-binding protein</fullName>
    </submittedName>
</protein>
<dbReference type="Gene3D" id="3.40.50.300">
    <property type="entry name" value="P-loop containing nucleotide triphosphate hydrolases"/>
    <property type="match status" value="1"/>
</dbReference>
<keyword evidence="2" id="KW-0813">Transport</keyword>
<dbReference type="InterPro" id="IPR003593">
    <property type="entry name" value="AAA+_ATPase"/>
</dbReference>
<evidence type="ECO:0000256" key="4">
    <source>
        <dbReference type="ARBA" id="ARBA00022840"/>
    </source>
</evidence>
<dbReference type="CDD" id="cd03255">
    <property type="entry name" value="ABC_MJ0796_LolCDE_FtsE"/>
    <property type="match status" value="1"/>
</dbReference>
<dbReference type="PANTHER" id="PTHR42798">
    <property type="entry name" value="LIPOPROTEIN-RELEASING SYSTEM ATP-BINDING PROTEIN LOLD"/>
    <property type="match status" value="1"/>
</dbReference>
<evidence type="ECO:0000256" key="1">
    <source>
        <dbReference type="ARBA" id="ARBA00005417"/>
    </source>
</evidence>
<dbReference type="InterPro" id="IPR003439">
    <property type="entry name" value="ABC_transporter-like_ATP-bd"/>
</dbReference>
<sequence>MNKLICTDVCKSFRIGNDNLNVLNNINLTIEQNDTVAITGVSGAGKSTLLQILAGLDKPSSGNIFLDDKDFSLLSNNALSKIRLENFGFVYQFHHLLDDLSVEENIFMPLMLKNTYNRSNKIIAKDLMKTLDIYKRKDHLPWKLSGGEKQRAALARAIINNPMFLFLDEPTGNLDIENSNNIQNLIFEISKKYGVALITATHDNEFIKLFDRVYRLENSKLSISNE</sequence>
<gene>
    <name evidence="6" type="ORF">EVA93_02255</name>
</gene>
<evidence type="ECO:0000313" key="7">
    <source>
        <dbReference type="Proteomes" id="UP000318710"/>
    </source>
</evidence>
<dbReference type="SUPFAM" id="SSF52540">
    <property type="entry name" value="P-loop containing nucleoside triphosphate hydrolases"/>
    <property type="match status" value="1"/>
</dbReference>
<comment type="caution">
    <text evidence="6">The sequence shown here is derived from an EMBL/GenBank/DDBJ whole genome shotgun (WGS) entry which is preliminary data.</text>
</comment>
<dbReference type="AlphaFoldDB" id="A0A520N2Z1"/>
<dbReference type="InterPro" id="IPR027417">
    <property type="entry name" value="P-loop_NTPase"/>
</dbReference>
<dbReference type="Pfam" id="PF00005">
    <property type="entry name" value="ABC_tran"/>
    <property type="match status" value="1"/>
</dbReference>
<dbReference type="SMART" id="SM00382">
    <property type="entry name" value="AAA"/>
    <property type="match status" value="1"/>
</dbReference>
<comment type="similarity">
    <text evidence="1">Belongs to the ABC transporter superfamily.</text>
</comment>
<dbReference type="InterPro" id="IPR017871">
    <property type="entry name" value="ABC_transporter-like_CS"/>
</dbReference>
<keyword evidence="3" id="KW-0547">Nucleotide-binding</keyword>
<evidence type="ECO:0000259" key="5">
    <source>
        <dbReference type="PROSITE" id="PS50893"/>
    </source>
</evidence>
<keyword evidence="4 6" id="KW-0067">ATP-binding</keyword>
<evidence type="ECO:0000313" key="6">
    <source>
        <dbReference type="EMBL" id="RZO27842.1"/>
    </source>
</evidence>
<organism evidence="6 7">
    <name type="scientific">SAR86 cluster bacterium</name>
    <dbReference type="NCBI Taxonomy" id="2030880"/>
    <lineage>
        <taxon>Bacteria</taxon>
        <taxon>Pseudomonadati</taxon>
        <taxon>Pseudomonadota</taxon>
        <taxon>Gammaproteobacteria</taxon>
        <taxon>SAR86 cluster</taxon>
    </lineage>
</organism>
<dbReference type="PANTHER" id="PTHR42798:SF7">
    <property type="entry name" value="ALPHA-D-RIBOSE 1-METHYLPHOSPHONATE 5-TRIPHOSPHATE SYNTHASE SUBUNIT PHNL"/>
    <property type="match status" value="1"/>
</dbReference>
<reference evidence="6 7" key="1">
    <citation type="submission" date="2019-02" db="EMBL/GenBank/DDBJ databases">
        <title>Prokaryotic population dynamics and viral predation in marine succession experiment using metagenomics: the confinement effect.</title>
        <authorList>
            <person name="Haro-Moreno J.M."/>
            <person name="Rodriguez-Valera F."/>
            <person name="Lopez-Perez M."/>
        </authorList>
    </citation>
    <scope>NUCLEOTIDE SEQUENCE [LARGE SCALE GENOMIC DNA]</scope>
    <source>
        <strain evidence="6">MED-G160</strain>
    </source>
</reference>
<dbReference type="PROSITE" id="PS50893">
    <property type="entry name" value="ABC_TRANSPORTER_2"/>
    <property type="match status" value="1"/>
</dbReference>
<dbReference type="GO" id="GO:0016887">
    <property type="term" value="F:ATP hydrolysis activity"/>
    <property type="evidence" value="ECO:0007669"/>
    <property type="project" value="InterPro"/>
</dbReference>